<evidence type="ECO:0000256" key="1">
    <source>
        <dbReference type="SAM" id="SignalP"/>
    </source>
</evidence>
<protein>
    <submittedName>
        <fullName evidence="2">Uncharacterized protein</fullName>
    </submittedName>
</protein>
<sequence>MDIRINRPAMANCFSLSCVLNCVMSLELEMASQLRKMKEETPCNAVRIPHPSAPQIRLGFRCSAPLESRDVAAVLHNCFLCSAFDPVCSAREKPESLRGDHGGSGKGVACVYPQALPSRTARVV</sequence>
<proteinExistence type="predicted"/>
<dbReference type="Proteomes" id="UP001396334">
    <property type="component" value="Unassembled WGS sequence"/>
</dbReference>
<evidence type="ECO:0000313" key="2">
    <source>
        <dbReference type="EMBL" id="KAK8997949.1"/>
    </source>
</evidence>
<reference evidence="2 3" key="1">
    <citation type="journal article" date="2024" name="G3 (Bethesda)">
        <title>Genome assembly of Hibiscus sabdariffa L. provides insights into metabolisms of medicinal natural products.</title>
        <authorList>
            <person name="Kim T."/>
        </authorList>
    </citation>
    <scope>NUCLEOTIDE SEQUENCE [LARGE SCALE GENOMIC DNA]</scope>
    <source>
        <strain evidence="2">TK-2024</strain>
        <tissue evidence="2">Old leaves</tissue>
    </source>
</reference>
<evidence type="ECO:0000313" key="3">
    <source>
        <dbReference type="Proteomes" id="UP001396334"/>
    </source>
</evidence>
<accession>A0ABR2QBE5</accession>
<keyword evidence="3" id="KW-1185">Reference proteome</keyword>
<dbReference type="PROSITE" id="PS51257">
    <property type="entry name" value="PROKAR_LIPOPROTEIN"/>
    <property type="match status" value="1"/>
</dbReference>
<name>A0ABR2QBE5_9ROSI</name>
<feature type="chain" id="PRO_5045438469" evidence="1">
    <location>
        <begin position="26"/>
        <end position="124"/>
    </location>
</feature>
<comment type="caution">
    <text evidence="2">The sequence shown here is derived from an EMBL/GenBank/DDBJ whole genome shotgun (WGS) entry which is preliminary data.</text>
</comment>
<dbReference type="EMBL" id="JBBPBN010000042">
    <property type="protein sequence ID" value="KAK8997949.1"/>
    <property type="molecule type" value="Genomic_DNA"/>
</dbReference>
<gene>
    <name evidence="2" type="ORF">V6N11_012484</name>
</gene>
<keyword evidence="1" id="KW-0732">Signal</keyword>
<feature type="signal peptide" evidence="1">
    <location>
        <begin position="1"/>
        <end position="25"/>
    </location>
</feature>
<organism evidence="2 3">
    <name type="scientific">Hibiscus sabdariffa</name>
    <name type="common">roselle</name>
    <dbReference type="NCBI Taxonomy" id="183260"/>
    <lineage>
        <taxon>Eukaryota</taxon>
        <taxon>Viridiplantae</taxon>
        <taxon>Streptophyta</taxon>
        <taxon>Embryophyta</taxon>
        <taxon>Tracheophyta</taxon>
        <taxon>Spermatophyta</taxon>
        <taxon>Magnoliopsida</taxon>
        <taxon>eudicotyledons</taxon>
        <taxon>Gunneridae</taxon>
        <taxon>Pentapetalae</taxon>
        <taxon>rosids</taxon>
        <taxon>malvids</taxon>
        <taxon>Malvales</taxon>
        <taxon>Malvaceae</taxon>
        <taxon>Malvoideae</taxon>
        <taxon>Hibiscus</taxon>
    </lineage>
</organism>